<dbReference type="SUPFAM" id="SSF56801">
    <property type="entry name" value="Acetyl-CoA synthetase-like"/>
    <property type="match status" value="1"/>
</dbReference>
<evidence type="ECO:0000259" key="1">
    <source>
        <dbReference type="Pfam" id="PF00501"/>
    </source>
</evidence>
<evidence type="ECO:0000313" key="2">
    <source>
        <dbReference type="EMBL" id="GAY19984.1"/>
    </source>
</evidence>
<dbReference type="InterPro" id="IPR000873">
    <property type="entry name" value="AMP-dep_synth/lig_dom"/>
</dbReference>
<reference evidence="2 3" key="1">
    <citation type="journal article" date="2013" name="Biodegradation">
        <title>Occurrence of 4-tert-butylphenol (4-t-BP) biodegradation in an aquatic sample caused by the presence of Spirodela polyrrhiza and isolation of a 4-t-BP-utilizing bacterium.</title>
        <authorList>
            <person name="Ogata Y."/>
            <person name="Toyama T."/>
            <person name="Yu N."/>
            <person name="Wang X."/>
            <person name="Sei K."/>
            <person name="Ike M."/>
        </authorList>
    </citation>
    <scope>NUCLEOTIDE SEQUENCE [LARGE SCALE GENOMIC DNA]</scope>
    <source>
        <strain evidence="2 3">OMI</strain>
    </source>
</reference>
<feature type="domain" description="AMP-dependent synthetase/ligase" evidence="1">
    <location>
        <begin position="2"/>
        <end position="326"/>
    </location>
</feature>
<dbReference type="AlphaFoldDB" id="A0A292ZAX9"/>
<dbReference type="InterPro" id="IPR020845">
    <property type="entry name" value="AMP-binding_CS"/>
</dbReference>
<name>A0A292ZAX9_SPHSA</name>
<dbReference type="PANTHER" id="PTHR24096">
    <property type="entry name" value="LONG-CHAIN-FATTY-ACID--COA LIGASE"/>
    <property type="match status" value="1"/>
</dbReference>
<dbReference type="Gene3D" id="3.40.50.12780">
    <property type="entry name" value="N-terminal domain of ligase-like"/>
    <property type="match status" value="1"/>
</dbReference>
<dbReference type="Proteomes" id="UP000221538">
    <property type="component" value="Unassembled WGS sequence"/>
</dbReference>
<evidence type="ECO:0000313" key="3">
    <source>
        <dbReference type="Proteomes" id="UP000221538"/>
    </source>
</evidence>
<dbReference type="EMBL" id="BEWI01000030">
    <property type="protein sequence ID" value="GAY19984.1"/>
    <property type="molecule type" value="Genomic_DNA"/>
</dbReference>
<dbReference type="InterPro" id="IPR042099">
    <property type="entry name" value="ANL_N_sf"/>
</dbReference>
<comment type="caution">
    <text evidence="2">The sequence shown here is derived from an EMBL/GenBank/DDBJ whole genome shotgun (WGS) entry which is preliminary data.</text>
</comment>
<accession>A0A292ZAX9</accession>
<protein>
    <submittedName>
        <fullName evidence="2">Feruloyl-CoA synthetase</fullName>
    </submittedName>
</protein>
<organism evidence="2 3">
    <name type="scientific">Sphingobium fuliginis (strain ATCC 27551)</name>
    <dbReference type="NCBI Taxonomy" id="336203"/>
    <lineage>
        <taxon>Bacteria</taxon>
        <taxon>Pseudomonadati</taxon>
        <taxon>Pseudomonadota</taxon>
        <taxon>Alphaproteobacteria</taxon>
        <taxon>Sphingomonadales</taxon>
        <taxon>Sphingomonadaceae</taxon>
        <taxon>Sphingobium</taxon>
    </lineage>
</organism>
<gene>
    <name evidence="2" type="ORF">SFOMI_0506</name>
</gene>
<proteinExistence type="predicted"/>
<reference evidence="2 3" key="2">
    <citation type="journal article" date="2013" name="Environ. Sci. Technol.">
        <title>The 4-tert-butylphenol-utilizing bacterium Sphingobium fuliginis OMI can degrade bisphenols via phenolic ring hydroxylation and meta-cleavage pathway.</title>
        <authorList>
            <person name="Ogata Y."/>
            <person name="Goda S."/>
            <person name="Toyama T."/>
            <person name="Sei K."/>
            <person name="Ike M."/>
        </authorList>
    </citation>
    <scope>NUCLEOTIDE SEQUENCE [LARGE SCALE GENOMIC DNA]</scope>
    <source>
        <strain evidence="2 3">OMI</strain>
    </source>
</reference>
<sequence length="502" mass="53880">MVLSGNSIEHALLMLGCYSAGVPIVSLSPQYSQGGDFARLRNCNDVVRPKLIFAQSEPEFSAAMASLEAHNPALRFASINGGPERISFAEMAQTPVTSAVADAISAIKPSAVAKYLFTSGSSGLPKAVIQTHGMLMGTIAADEALSDGRPLPDDAKMLEWMPWSHIAGGNYTFNAGLWAGLTNYLDEGKPHPDHFHKTIENLYEVSPINFGSMPIGYAMLVDAMEADPKLRSCFFRNLQFMHCGGAALDINVLERLEHLAIAERGVKIPLITKYGSTEVQIATMLHWIDEGDGLIGNPVPGITLKLVPKDSVYEIRIKGPTVSPGYIGEPEKSAAAFDDEGFYMPGDACSFAHPEDRSGGLVFAGRIEGNFKLDTGTWVHVEELCSALKSACAPFIEQIVIVGEGKPYLGALIWPPATLLAERGQAGIAERLSQLISAFNSRGRGSSTRVRRVAIMTVPLSADDSEITLKGAASPRVVLSNRKDVVTALYSPSPADTQIIHI</sequence>
<dbReference type="Pfam" id="PF23562">
    <property type="entry name" value="AMP-binding_C_3"/>
    <property type="match status" value="1"/>
</dbReference>
<dbReference type="Pfam" id="PF00501">
    <property type="entry name" value="AMP-binding"/>
    <property type="match status" value="1"/>
</dbReference>
<dbReference type="PANTHER" id="PTHR24096:SF420">
    <property type="entry name" value="LONG-CHAIN-FATTY-ACID--COA LIGASE-RELATED"/>
    <property type="match status" value="1"/>
</dbReference>
<dbReference type="PROSITE" id="PS00455">
    <property type="entry name" value="AMP_BINDING"/>
    <property type="match status" value="1"/>
</dbReference>
<dbReference type="GO" id="GO:0016405">
    <property type="term" value="F:CoA-ligase activity"/>
    <property type="evidence" value="ECO:0007669"/>
    <property type="project" value="TreeGrafter"/>
</dbReference>